<evidence type="ECO:0000313" key="1">
    <source>
        <dbReference type="EMBL" id="OUQ11973.1"/>
    </source>
</evidence>
<name>A0A1Y4R602_9ENTE</name>
<dbReference type="RefSeq" id="WP_047241841.1">
    <property type="nucleotide sequence ID" value="NZ_JAKYKM010000057.1"/>
</dbReference>
<dbReference type="EMBL" id="NFLC01000001">
    <property type="protein sequence ID" value="OUQ11973.1"/>
    <property type="molecule type" value="Genomic_DNA"/>
</dbReference>
<dbReference type="Proteomes" id="UP000196074">
    <property type="component" value="Unassembled WGS sequence"/>
</dbReference>
<protein>
    <submittedName>
        <fullName evidence="1">DUF4809 domain-containing protein</fullName>
    </submittedName>
</protein>
<comment type="caution">
    <text evidence="1">The sequence shown here is derived from an EMBL/GenBank/DDBJ whole genome shotgun (WGS) entry which is preliminary data.</text>
</comment>
<evidence type="ECO:0000313" key="2">
    <source>
        <dbReference type="Proteomes" id="UP000196074"/>
    </source>
</evidence>
<dbReference type="AlphaFoldDB" id="A0A1Y4R602"/>
<sequence length="138" mass="15801">MENAVIKFDHQYVDGGCNACGVLRCETYSMDYLNKEVGFSFLDIESLIQAIAQVNQWRQDYQEIGIGEEIDGLTKAGTFVEVEKLGKQMRYKNQATNQMLVVDNQYDSNEKLFSTVNQILQTIFAIDEIHFSLVEIDK</sequence>
<accession>A0A1Y4R602</accession>
<organism evidence="1 2">
    <name type="scientific">Enterococcus cecorum</name>
    <dbReference type="NCBI Taxonomy" id="44008"/>
    <lineage>
        <taxon>Bacteria</taxon>
        <taxon>Bacillati</taxon>
        <taxon>Bacillota</taxon>
        <taxon>Bacilli</taxon>
        <taxon>Lactobacillales</taxon>
        <taxon>Enterococcaceae</taxon>
        <taxon>Enterococcus</taxon>
    </lineage>
</organism>
<dbReference type="Pfam" id="PF16067">
    <property type="entry name" value="DUF4809"/>
    <property type="match status" value="1"/>
</dbReference>
<gene>
    <name evidence="1" type="ORF">B5E88_01200</name>
</gene>
<dbReference type="InterPro" id="IPR032080">
    <property type="entry name" value="DUF4809"/>
</dbReference>
<proteinExistence type="predicted"/>
<reference evidence="2" key="1">
    <citation type="submission" date="2017-04" db="EMBL/GenBank/DDBJ databases">
        <title>Function of individual gut microbiota members based on whole genome sequencing of pure cultures obtained from chicken caecum.</title>
        <authorList>
            <person name="Medvecky M."/>
            <person name="Cejkova D."/>
            <person name="Polansky O."/>
            <person name="Karasova D."/>
            <person name="Kubasova T."/>
            <person name="Cizek A."/>
            <person name="Rychlik I."/>
        </authorList>
    </citation>
    <scope>NUCLEOTIDE SEQUENCE [LARGE SCALE GENOMIC DNA]</scope>
    <source>
        <strain evidence="2">An144</strain>
    </source>
</reference>